<dbReference type="InterPro" id="IPR050278">
    <property type="entry name" value="Serine_Prot_S9B/DPPIV"/>
</dbReference>
<organism evidence="4 5">
    <name type="scientific">Gluconacetobacter diazotrophicus</name>
    <name type="common">Acetobacter diazotrophicus</name>
    <dbReference type="NCBI Taxonomy" id="33996"/>
    <lineage>
        <taxon>Bacteria</taxon>
        <taxon>Pseudomonadati</taxon>
        <taxon>Pseudomonadota</taxon>
        <taxon>Alphaproteobacteria</taxon>
        <taxon>Acetobacterales</taxon>
        <taxon>Acetobacteraceae</taxon>
        <taxon>Gluconacetobacter</taxon>
    </lineage>
</organism>
<dbReference type="SUPFAM" id="SSF53474">
    <property type="entry name" value="alpha/beta-Hydrolases"/>
    <property type="match status" value="1"/>
</dbReference>
<evidence type="ECO:0000259" key="3">
    <source>
        <dbReference type="Pfam" id="PF00930"/>
    </source>
</evidence>
<evidence type="ECO:0000259" key="2">
    <source>
        <dbReference type="Pfam" id="PF00326"/>
    </source>
</evidence>
<feature type="domain" description="Peptidase S9 prolyl oligopeptidase catalytic" evidence="2">
    <location>
        <begin position="551"/>
        <end position="749"/>
    </location>
</feature>
<gene>
    <name evidence="4" type="ORF">HLH33_10195</name>
</gene>
<dbReference type="RefSeq" id="WP_012553638.1">
    <property type="nucleotide sequence ID" value="NZ_JABEQG010000017.1"/>
</dbReference>
<dbReference type="Gene3D" id="2.140.10.30">
    <property type="entry name" value="Dipeptidylpeptidase IV, N-terminal domain"/>
    <property type="match status" value="1"/>
</dbReference>
<reference evidence="4 5" key="1">
    <citation type="submission" date="2020-04" db="EMBL/GenBank/DDBJ databases">
        <title>Description of novel Gluconacetobacter.</title>
        <authorList>
            <person name="Sombolestani A."/>
        </authorList>
    </citation>
    <scope>NUCLEOTIDE SEQUENCE [LARGE SCALE GENOMIC DNA]</scope>
    <source>
        <strain evidence="4 5">LMG 7603</strain>
    </source>
</reference>
<dbReference type="InterPro" id="IPR002469">
    <property type="entry name" value="Peptidase_S9B_N"/>
</dbReference>
<accession>A0A7W4I570</accession>
<evidence type="ECO:0000313" key="4">
    <source>
        <dbReference type="EMBL" id="MBB2156676.1"/>
    </source>
</evidence>
<protein>
    <submittedName>
        <fullName evidence="4">Prolyl oligopeptidase family serine peptidase</fullName>
    </submittedName>
</protein>
<dbReference type="Pfam" id="PF00326">
    <property type="entry name" value="Peptidase_S9"/>
    <property type="match status" value="1"/>
</dbReference>
<feature type="chain" id="PRO_5030585402" evidence="1">
    <location>
        <begin position="37"/>
        <end position="757"/>
    </location>
</feature>
<feature type="domain" description="Dipeptidylpeptidase IV N-terminal" evidence="3">
    <location>
        <begin position="168"/>
        <end position="468"/>
    </location>
</feature>
<keyword evidence="1" id="KW-0732">Signal</keyword>
<dbReference type="EMBL" id="JABEQG010000017">
    <property type="protein sequence ID" value="MBB2156676.1"/>
    <property type="molecule type" value="Genomic_DNA"/>
</dbReference>
<dbReference type="InterPro" id="IPR029058">
    <property type="entry name" value="AB_hydrolase_fold"/>
</dbReference>
<dbReference type="PANTHER" id="PTHR11731">
    <property type="entry name" value="PROTEASE FAMILY S9B,C DIPEPTIDYL-PEPTIDASE IV-RELATED"/>
    <property type="match status" value="1"/>
</dbReference>
<name>A0A7W4I570_GLUDI</name>
<dbReference type="Pfam" id="PF00930">
    <property type="entry name" value="DPPIV_N"/>
    <property type="match status" value="1"/>
</dbReference>
<feature type="signal peptide" evidence="1">
    <location>
        <begin position="1"/>
        <end position="36"/>
    </location>
</feature>
<dbReference type="SUPFAM" id="SSF82171">
    <property type="entry name" value="DPP6 N-terminal domain-like"/>
    <property type="match status" value="1"/>
</dbReference>
<sequence>MDHVMTSLLRGGRAGRTLRRLALCLPGLLLATTAQAAPEAASAPGGQCYADLAATRNFTLGLPRHAQPTPDGRSVLFLRSGPRDTMLHLWRFDVADRSETELARPAAGPETLSVEEKARRERARMSLTGITEFALSDDGRVALVSQGDRLMQVAVATGRVSDVPGRGWIAPRLSPDGAHVAAVRDNDVYVVAPGSGDTVRLTHGGTDTLTHGLAEFAAAEELSRPDGLWWSPDGQSLLYEEADTSGVEKHYIADPQHPSIAPVEFRYPRAGTANARIRLGLVARTGGPTRWVTWDNAAFPYLARVVWPKGRGPLSLVVLNRAQTQEKVLRVDPATGLTTTLLDEHDPAWINITPAGEGRGHALPRWLPDGSGFLWAAERDGRWRLELRRADGTLDHAVTPPDLPFVSLDDVDADAGTVTVTANPDRIRTAIYRLDLHGGTPVKLGTEPGLHATAFAEGGHARFVDSVTGADGSAATVVRDRDGHVLATVPAVAETPTLAPHIEYTRAGARDMDAMIVRPADFTPGRRYPVVLSVYAGPGYKQVLDAPRLYLENQCMANHGFIVVSLDGRGTPGRDHDWERATRNNLIDLPLQDQVDGLTALGRRFSEMDMTRIGVHGWSFGGYFTAMATIRRPDIFKSGVAGAPPADFADYDTAYTERYLGTPQADPDGYRASNVLTYAAALSRPLLIMHGLTDDNVYFENTMKMTQAFITAGRPYNLLLLPGTHMLTDPALRTQVALAREAFLAATLKPETTAAIR</sequence>
<dbReference type="GO" id="GO:0008236">
    <property type="term" value="F:serine-type peptidase activity"/>
    <property type="evidence" value="ECO:0007669"/>
    <property type="project" value="InterPro"/>
</dbReference>
<evidence type="ECO:0000313" key="5">
    <source>
        <dbReference type="Proteomes" id="UP000550787"/>
    </source>
</evidence>
<dbReference type="GO" id="GO:0008239">
    <property type="term" value="F:dipeptidyl-peptidase activity"/>
    <property type="evidence" value="ECO:0007669"/>
    <property type="project" value="TreeGrafter"/>
</dbReference>
<evidence type="ECO:0000256" key="1">
    <source>
        <dbReference type="SAM" id="SignalP"/>
    </source>
</evidence>
<dbReference type="InterPro" id="IPR001375">
    <property type="entry name" value="Peptidase_S9_cat"/>
</dbReference>
<comment type="caution">
    <text evidence="4">The sequence shown here is derived from an EMBL/GenBank/DDBJ whole genome shotgun (WGS) entry which is preliminary data.</text>
</comment>
<dbReference type="Gene3D" id="3.40.50.1820">
    <property type="entry name" value="alpha/beta hydrolase"/>
    <property type="match status" value="1"/>
</dbReference>
<dbReference type="PANTHER" id="PTHR11731:SF193">
    <property type="entry name" value="DIPEPTIDYL PEPTIDASE 9"/>
    <property type="match status" value="1"/>
</dbReference>
<dbReference type="GO" id="GO:0006508">
    <property type="term" value="P:proteolysis"/>
    <property type="evidence" value="ECO:0007669"/>
    <property type="project" value="InterPro"/>
</dbReference>
<dbReference type="AlphaFoldDB" id="A0A7W4I570"/>
<proteinExistence type="predicted"/>
<dbReference type="Proteomes" id="UP000550787">
    <property type="component" value="Unassembled WGS sequence"/>
</dbReference>